<reference evidence="1 2" key="1">
    <citation type="submission" date="2018-11" db="EMBL/GenBank/DDBJ databases">
        <authorList>
            <person name="Criscuolo A."/>
        </authorList>
    </citation>
    <scope>NUCLEOTIDE SEQUENCE [LARGE SCALE GENOMIC DNA]</scope>
    <source>
        <strain evidence="1">AT11b</strain>
    </source>
</reference>
<accession>A0A3P5XN91</accession>
<gene>
    <name evidence="1" type="ORF">PSET11_02401</name>
</gene>
<keyword evidence="2" id="KW-1185">Reference proteome</keyword>
<name>A0A3P5XN91_9MICC</name>
<evidence type="ECO:0000313" key="1">
    <source>
        <dbReference type="EMBL" id="VDC30180.1"/>
    </source>
</evidence>
<protein>
    <submittedName>
        <fullName evidence="1">Uncharacterized protein</fullName>
    </submittedName>
</protein>
<evidence type="ECO:0000313" key="2">
    <source>
        <dbReference type="Proteomes" id="UP000280861"/>
    </source>
</evidence>
<dbReference type="Proteomes" id="UP000280861">
    <property type="component" value="Unassembled WGS sequence"/>
</dbReference>
<organism evidence="1 2">
    <name type="scientific">Arthrobacter ulcerisalmonis</name>
    <dbReference type="NCBI Taxonomy" id="2483813"/>
    <lineage>
        <taxon>Bacteria</taxon>
        <taxon>Bacillati</taxon>
        <taxon>Actinomycetota</taxon>
        <taxon>Actinomycetes</taxon>
        <taxon>Micrococcales</taxon>
        <taxon>Micrococcaceae</taxon>
        <taxon>Arthrobacter</taxon>
    </lineage>
</organism>
<dbReference type="EMBL" id="UXAU01000035">
    <property type="protein sequence ID" value="VDC30180.1"/>
    <property type="molecule type" value="Genomic_DNA"/>
</dbReference>
<dbReference type="AlphaFoldDB" id="A0A3P5XN91"/>
<proteinExistence type="predicted"/>
<sequence>MVGTAVMGLTSYYWVTIVDMLLAHRRGGN</sequence>